<comment type="caution">
    <text evidence="1">The sequence shown here is derived from an EMBL/GenBank/DDBJ whole genome shotgun (WGS) entry which is preliminary data.</text>
</comment>
<sequence>MGVFDESKCDCCVCPMQCVIEQLVGLGDVIGIATPTFVISNVTINKVKDFIVFTDIGDIPICQIS</sequence>
<accession>A0ABT9IYM3</accession>
<evidence type="ECO:0000313" key="2">
    <source>
        <dbReference type="Proteomes" id="UP001231941"/>
    </source>
</evidence>
<proteinExistence type="predicted"/>
<dbReference type="RefSeq" id="WP_305991774.1">
    <property type="nucleotide sequence ID" value="NZ_JAVAMP010000003.1"/>
</dbReference>
<evidence type="ECO:0000313" key="1">
    <source>
        <dbReference type="EMBL" id="MDP5274466.1"/>
    </source>
</evidence>
<dbReference type="EMBL" id="JAVAMP010000003">
    <property type="protein sequence ID" value="MDP5274466.1"/>
    <property type="molecule type" value="Genomic_DNA"/>
</dbReference>
<protein>
    <submittedName>
        <fullName evidence="1">Uncharacterized protein</fullName>
    </submittedName>
</protein>
<name>A0ABT9IYM3_9BACL</name>
<gene>
    <name evidence="1" type="ORF">Q5Y73_10125</name>
</gene>
<reference evidence="1 2" key="1">
    <citation type="submission" date="2023-08" db="EMBL/GenBank/DDBJ databases">
        <authorList>
            <person name="Park J.-S."/>
        </authorList>
    </citation>
    <scope>NUCLEOTIDE SEQUENCE [LARGE SCALE GENOMIC DNA]</scope>
    <source>
        <strain evidence="1 2">2205SS18-9</strain>
    </source>
</reference>
<organism evidence="1 2">
    <name type="scientific">Chengkuizengella axinellae</name>
    <dbReference type="NCBI Taxonomy" id="3064388"/>
    <lineage>
        <taxon>Bacteria</taxon>
        <taxon>Bacillati</taxon>
        <taxon>Bacillota</taxon>
        <taxon>Bacilli</taxon>
        <taxon>Bacillales</taxon>
        <taxon>Paenibacillaceae</taxon>
        <taxon>Chengkuizengella</taxon>
    </lineage>
</organism>
<keyword evidence="2" id="KW-1185">Reference proteome</keyword>
<dbReference type="Proteomes" id="UP001231941">
    <property type="component" value="Unassembled WGS sequence"/>
</dbReference>